<evidence type="ECO:0000256" key="1">
    <source>
        <dbReference type="SAM" id="MobiDB-lite"/>
    </source>
</evidence>
<organism evidence="2 3">
    <name type="scientific">Oryza meyeriana var. granulata</name>
    <dbReference type="NCBI Taxonomy" id="110450"/>
    <lineage>
        <taxon>Eukaryota</taxon>
        <taxon>Viridiplantae</taxon>
        <taxon>Streptophyta</taxon>
        <taxon>Embryophyta</taxon>
        <taxon>Tracheophyta</taxon>
        <taxon>Spermatophyta</taxon>
        <taxon>Magnoliopsida</taxon>
        <taxon>Liliopsida</taxon>
        <taxon>Poales</taxon>
        <taxon>Poaceae</taxon>
        <taxon>BOP clade</taxon>
        <taxon>Oryzoideae</taxon>
        <taxon>Oryzeae</taxon>
        <taxon>Oryzinae</taxon>
        <taxon>Oryza</taxon>
        <taxon>Oryza meyeriana</taxon>
    </lineage>
</organism>
<reference evidence="2 3" key="1">
    <citation type="submission" date="2019-11" db="EMBL/GenBank/DDBJ databases">
        <title>Whole genome sequence of Oryza granulata.</title>
        <authorList>
            <person name="Li W."/>
        </authorList>
    </citation>
    <scope>NUCLEOTIDE SEQUENCE [LARGE SCALE GENOMIC DNA]</scope>
    <source>
        <strain evidence="3">cv. Menghai</strain>
        <tissue evidence="2">Leaf</tissue>
    </source>
</reference>
<accession>A0A6G1CJ84</accession>
<keyword evidence="3" id="KW-1185">Reference proteome</keyword>
<evidence type="ECO:0000313" key="2">
    <source>
        <dbReference type="EMBL" id="KAF0900190.1"/>
    </source>
</evidence>
<dbReference type="AlphaFoldDB" id="A0A6G1CJ84"/>
<name>A0A6G1CJ84_9ORYZ</name>
<sequence length="59" mass="6225">MVATSHLLHSDGPTAAGDSRCLAEVPPPLHHAVLEANLERPMVTGSEILGARSNIAERK</sequence>
<evidence type="ECO:0000313" key="3">
    <source>
        <dbReference type="Proteomes" id="UP000479710"/>
    </source>
</evidence>
<dbReference type="Proteomes" id="UP000479710">
    <property type="component" value="Unassembled WGS sequence"/>
</dbReference>
<gene>
    <name evidence="2" type="ORF">E2562_027549</name>
</gene>
<feature type="region of interest" description="Disordered" evidence="1">
    <location>
        <begin position="1"/>
        <end position="23"/>
    </location>
</feature>
<proteinExistence type="predicted"/>
<comment type="caution">
    <text evidence="2">The sequence shown here is derived from an EMBL/GenBank/DDBJ whole genome shotgun (WGS) entry which is preliminary data.</text>
</comment>
<dbReference type="EMBL" id="SPHZ02000009">
    <property type="protein sequence ID" value="KAF0900190.1"/>
    <property type="molecule type" value="Genomic_DNA"/>
</dbReference>
<protein>
    <submittedName>
        <fullName evidence="2">Uncharacterized protein</fullName>
    </submittedName>
</protein>